<feature type="transmembrane region" description="Helical" evidence="2">
    <location>
        <begin position="435"/>
        <end position="455"/>
    </location>
</feature>
<dbReference type="Proteomes" id="UP001597296">
    <property type="component" value="Unassembled WGS sequence"/>
</dbReference>
<keyword evidence="2" id="KW-1133">Transmembrane helix</keyword>
<sequence>MPSPPRTAPPAGRTAAAQQVSTRDLLNTLFYYRWTATSVVAGFLLLGLLVALLVPPTYRAESRLLTLYAGYYDMQIDRQTNRAAPSFDPAQVVNVETQILTSPELHRAIVAERLGPSADPEAIEKAFRRFEDHFHLEKIEGANVIDLSYVDSDPRLAAEVLKQLIERYFRQRAGVFSIGRVEFLVAQRDKVRAQLDKANAQLIAFQRSHNVLNIDAQIASAVALHSLLRQRGLENDSSFAQDASTLETLRREAAGVPATIELFSDNTEAAHAVDTMHLTLLQLQSRRADLAARYLDGAPFVRQMDQQIEDVKEAIAGRTPHLVSASRTGHNSYYDTVQDRLMRLSSDVAGERARKEELERQGAEAATTLQTLISVANQLRRMEIDRDLLVESFKKFSRELEQARIEQNQVDTASSTNVRIIQAPQPPTRRSNPPLLFVGIGLLVGLLAAALTVMVRSTLRETFLSPEEAERRLGLPVLCAPMGPPHRPPPALRALAALLRRRPAAPAGAPT</sequence>
<feature type="transmembrane region" description="Helical" evidence="2">
    <location>
        <begin position="31"/>
        <end position="54"/>
    </location>
</feature>
<reference evidence="4" key="1">
    <citation type="journal article" date="2019" name="Int. J. Syst. Evol. Microbiol.">
        <title>The Global Catalogue of Microorganisms (GCM) 10K type strain sequencing project: providing services to taxonomists for standard genome sequencing and annotation.</title>
        <authorList>
            <consortium name="The Broad Institute Genomics Platform"/>
            <consortium name="The Broad Institute Genome Sequencing Center for Infectious Disease"/>
            <person name="Wu L."/>
            <person name="Ma J."/>
        </authorList>
    </citation>
    <scope>NUCLEOTIDE SEQUENCE [LARGE SCALE GENOMIC DNA]</scope>
    <source>
        <strain evidence="4">KCTC 15012</strain>
    </source>
</reference>
<evidence type="ECO:0000313" key="3">
    <source>
        <dbReference type="EMBL" id="MFD2234253.1"/>
    </source>
</evidence>
<protein>
    <submittedName>
        <fullName evidence="3">GumC family protein</fullName>
    </submittedName>
</protein>
<proteinExistence type="predicted"/>
<evidence type="ECO:0000313" key="4">
    <source>
        <dbReference type="Proteomes" id="UP001597296"/>
    </source>
</evidence>
<gene>
    <name evidence="3" type="ORF">ACFSNB_10605</name>
</gene>
<dbReference type="InterPro" id="IPR050445">
    <property type="entry name" value="Bact_polysacc_biosynth/exp"/>
</dbReference>
<keyword evidence="2" id="KW-0472">Membrane</keyword>
<dbReference type="EMBL" id="JBHUIY010000019">
    <property type="protein sequence ID" value="MFD2234253.1"/>
    <property type="molecule type" value="Genomic_DNA"/>
</dbReference>
<feature type="coiled-coil region" evidence="1">
    <location>
        <begin position="181"/>
        <end position="208"/>
    </location>
</feature>
<organism evidence="3 4">
    <name type="scientific">Phaeospirillum tilakii</name>
    <dbReference type="NCBI Taxonomy" id="741673"/>
    <lineage>
        <taxon>Bacteria</taxon>
        <taxon>Pseudomonadati</taxon>
        <taxon>Pseudomonadota</taxon>
        <taxon>Alphaproteobacteria</taxon>
        <taxon>Rhodospirillales</taxon>
        <taxon>Rhodospirillaceae</taxon>
        <taxon>Phaeospirillum</taxon>
    </lineage>
</organism>
<name>A0ABW5CE05_9PROT</name>
<keyword evidence="4" id="KW-1185">Reference proteome</keyword>
<evidence type="ECO:0000256" key="1">
    <source>
        <dbReference type="SAM" id="Coils"/>
    </source>
</evidence>
<dbReference type="PANTHER" id="PTHR32309:SF31">
    <property type="entry name" value="CAPSULAR EXOPOLYSACCHARIDE FAMILY"/>
    <property type="match status" value="1"/>
</dbReference>
<comment type="caution">
    <text evidence="3">The sequence shown here is derived from an EMBL/GenBank/DDBJ whole genome shotgun (WGS) entry which is preliminary data.</text>
</comment>
<dbReference type="PANTHER" id="PTHR32309">
    <property type="entry name" value="TYROSINE-PROTEIN KINASE"/>
    <property type="match status" value="1"/>
</dbReference>
<dbReference type="RefSeq" id="WP_377316289.1">
    <property type="nucleotide sequence ID" value="NZ_JBHUIY010000019.1"/>
</dbReference>
<keyword evidence="1" id="KW-0175">Coiled coil</keyword>
<evidence type="ECO:0000256" key="2">
    <source>
        <dbReference type="SAM" id="Phobius"/>
    </source>
</evidence>
<keyword evidence="2" id="KW-0812">Transmembrane</keyword>
<accession>A0ABW5CE05</accession>